<evidence type="ECO:0000313" key="1">
    <source>
        <dbReference type="EMBL" id="VVB08506.1"/>
    </source>
</evidence>
<comment type="caution">
    <text evidence="1">The sequence shown here is derived from an EMBL/GenBank/DDBJ whole genome shotgun (WGS) entry which is preliminary data.</text>
</comment>
<dbReference type="PANTHER" id="PTHR31604">
    <property type="entry name" value="PROTEIN LATERAL ROOT PRIMORDIUM 1"/>
    <property type="match status" value="1"/>
</dbReference>
<dbReference type="NCBIfam" id="TIGR01624">
    <property type="entry name" value="LRP1_Cterm"/>
    <property type="match status" value="1"/>
</dbReference>
<organism evidence="1 2">
    <name type="scientific">Arabis nemorensis</name>
    <dbReference type="NCBI Taxonomy" id="586526"/>
    <lineage>
        <taxon>Eukaryota</taxon>
        <taxon>Viridiplantae</taxon>
        <taxon>Streptophyta</taxon>
        <taxon>Embryophyta</taxon>
        <taxon>Tracheophyta</taxon>
        <taxon>Spermatophyta</taxon>
        <taxon>Magnoliopsida</taxon>
        <taxon>eudicotyledons</taxon>
        <taxon>Gunneridae</taxon>
        <taxon>Pentapetalae</taxon>
        <taxon>rosids</taxon>
        <taxon>malvids</taxon>
        <taxon>Brassicales</taxon>
        <taxon>Brassicaceae</taxon>
        <taxon>Arabideae</taxon>
        <taxon>Arabis</taxon>
    </lineage>
</organism>
<dbReference type="Pfam" id="PF05142">
    <property type="entry name" value="DUF702"/>
    <property type="match status" value="1"/>
</dbReference>
<dbReference type="GO" id="GO:0003677">
    <property type="term" value="F:DNA binding"/>
    <property type="evidence" value="ECO:0007669"/>
    <property type="project" value="TreeGrafter"/>
</dbReference>
<dbReference type="AlphaFoldDB" id="A0A565C4D0"/>
<proteinExistence type="predicted"/>
<evidence type="ECO:0000313" key="2">
    <source>
        <dbReference type="Proteomes" id="UP000489600"/>
    </source>
</evidence>
<dbReference type="GO" id="GO:0005634">
    <property type="term" value="C:nucleus"/>
    <property type="evidence" value="ECO:0007669"/>
    <property type="project" value="TreeGrafter"/>
</dbReference>
<dbReference type="InterPro" id="IPR006511">
    <property type="entry name" value="SHI_C"/>
</dbReference>
<name>A0A565C4D0_9BRAS</name>
<sequence length="71" mass="8168">MDDGKEQYAYQTTVKIGGHVFKGILHDQGPDKMMCCYSKLGLNTVDNYASRHLFAICFYFDIVKLYLNLQP</sequence>
<dbReference type="GO" id="GO:0003700">
    <property type="term" value="F:DNA-binding transcription factor activity"/>
    <property type="evidence" value="ECO:0007669"/>
    <property type="project" value="InterPro"/>
</dbReference>
<gene>
    <name evidence="1" type="ORF">ANE_LOCUS18950</name>
</gene>
<protein>
    <submittedName>
        <fullName evidence="1">Uncharacterized protein</fullName>
    </submittedName>
</protein>
<keyword evidence="2" id="KW-1185">Reference proteome</keyword>
<dbReference type="GO" id="GO:0045893">
    <property type="term" value="P:positive regulation of DNA-templated transcription"/>
    <property type="evidence" value="ECO:0007669"/>
    <property type="project" value="TreeGrafter"/>
</dbReference>
<dbReference type="Proteomes" id="UP000489600">
    <property type="component" value="Unassembled WGS sequence"/>
</dbReference>
<dbReference type="OrthoDB" id="692274at2759"/>
<reference evidence="1" key="1">
    <citation type="submission" date="2019-07" db="EMBL/GenBank/DDBJ databases">
        <authorList>
            <person name="Dittberner H."/>
        </authorList>
    </citation>
    <scope>NUCLEOTIDE SEQUENCE [LARGE SCALE GENOMIC DNA]</scope>
</reference>
<dbReference type="InterPro" id="IPR007818">
    <property type="entry name" value="SHI"/>
</dbReference>
<accession>A0A565C4D0</accession>
<dbReference type="PANTHER" id="PTHR31604:SF16">
    <property type="entry name" value="PROTEIN SHI RELATED SEQUENCE 3"/>
    <property type="match status" value="1"/>
</dbReference>
<dbReference type="EMBL" id="CABITT030000006">
    <property type="protein sequence ID" value="VVB08506.1"/>
    <property type="molecule type" value="Genomic_DNA"/>
</dbReference>